<sequence length="622" mass="66858">MLRAIDPPPSWGTRSPHPRQGAVLDIIERFEERVRLGPGDTALVAGQVQLSYAELDARANRLAHFLQGRGVGPETVVGVCMNRRPEAFVAMLAILKTGGAFQPLDPGHPALRLTDSLAASGALLLLTENRLAHAFRDAQLPVLPCEGVAAELALCPVTRPDRLLPEHGLRCVIFTSGSTGHPKGIGLTSASIGNVADWAVNRLPGPQIFLQFTSLGFDVSLQEIFGALLSGGSLVLVQDEHRQDPVALINLMARERIQRVYFSPAFLRQLARVGLQEPGPTGQLVLTEIVAAGEPLWLTSDVRRFIEALDGTVLENQYGPSETHQSTACTLTGGLERWPDSPPLGRPIPGVRGHVLDEHLDPVPDGEPGEFYIAGNGVNRGYLGRPDLTAERFLPDPFGAPGSRMYRTGDLVRRGAAGELEFVGRIDGQVKIRGHRVEPAEVDAVLTGHPNVQEAVTVARQSGEGTWQLTAYLVPAPGGALPDRAALRDFAGQRLPSYMVPGTIVPITALPLNENGKVDRAALPRPDGVLAPDADHIPPQNPQQETICDIWSEALEREQIGIDDSFFDLGGNSLQAMQIVSRVRQTFDVDLDVHALFDAPTVRGLAQAVEKALIAEITASGC</sequence>
<accession>A0A553ZRP8</accession>
<evidence type="ECO:0000256" key="1">
    <source>
        <dbReference type="ARBA" id="ARBA00001957"/>
    </source>
</evidence>
<feature type="domain" description="Carrier" evidence="4">
    <location>
        <begin position="538"/>
        <end position="613"/>
    </location>
</feature>
<protein>
    <submittedName>
        <fullName evidence="5">Non-ribosomal peptide synthetase</fullName>
    </submittedName>
</protein>
<dbReference type="InterPro" id="IPR006162">
    <property type="entry name" value="Ppantetheine_attach_site"/>
</dbReference>
<dbReference type="CDD" id="cd05930">
    <property type="entry name" value="A_NRPS"/>
    <property type="match status" value="1"/>
</dbReference>
<dbReference type="OrthoDB" id="2472181at2"/>
<keyword evidence="6" id="KW-1185">Reference proteome</keyword>
<keyword evidence="2" id="KW-0596">Phosphopantetheine</keyword>
<dbReference type="SMART" id="SM00823">
    <property type="entry name" value="PKS_PP"/>
    <property type="match status" value="1"/>
</dbReference>
<comment type="caution">
    <text evidence="5">The sequence shown here is derived from an EMBL/GenBank/DDBJ whole genome shotgun (WGS) entry which is preliminary data.</text>
</comment>
<dbReference type="Gene3D" id="1.10.1200.10">
    <property type="entry name" value="ACP-like"/>
    <property type="match status" value="1"/>
</dbReference>
<dbReference type="GO" id="GO:0031177">
    <property type="term" value="F:phosphopantetheine binding"/>
    <property type="evidence" value="ECO:0007669"/>
    <property type="project" value="InterPro"/>
</dbReference>
<dbReference type="GO" id="GO:0044550">
    <property type="term" value="P:secondary metabolite biosynthetic process"/>
    <property type="evidence" value="ECO:0007669"/>
    <property type="project" value="TreeGrafter"/>
</dbReference>
<dbReference type="InterPro" id="IPR009081">
    <property type="entry name" value="PP-bd_ACP"/>
</dbReference>
<dbReference type="InterPro" id="IPR020806">
    <property type="entry name" value="PKS_PP-bd"/>
</dbReference>
<evidence type="ECO:0000313" key="5">
    <source>
        <dbReference type="EMBL" id="TSB44149.1"/>
    </source>
</evidence>
<dbReference type="GO" id="GO:0005737">
    <property type="term" value="C:cytoplasm"/>
    <property type="evidence" value="ECO:0007669"/>
    <property type="project" value="TreeGrafter"/>
</dbReference>
<gene>
    <name evidence="5" type="ORF">FNZ23_00620</name>
</gene>
<dbReference type="InterPro" id="IPR045851">
    <property type="entry name" value="AMP-bd_C_sf"/>
</dbReference>
<comment type="cofactor">
    <cofactor evidence="1">
        <name>pantetheine 4'-phosphate</name>
        <dbReference type="ChEBI" id="CHEBI:47942"/>
    </cofactor>
</comment>
<dbReference type="SUPFAM" id="SSF56801">
    <property type="entry name" value="Acetyl-CoA synthetase-like"/>
    <property type="match status" value="1"/>
</dbReference>
<evidence type="ECO:0000313" key="6">
    <source>
        <dbReference type="Proteomes" id="UP000320888"/>
    </source>
</evidence>
<dbReference type="PROSITE" id="PS00455">
    <property type="entry name" value="AMP_BINDING"/>
    <property type="match status" value="1"/>
</dbReference>
<dbReference type="Pfam" id="PF00550">
    <property type="entry name" value="PP-binding"/>
    <property type="match status" value="1"/>
</dbReference>
<evidence type="ECO:0000259" key="4">
    <source>
        <dbReference type="PROSITE" id="PS50075"/>
    </source>
</evidence>
<keyword evidence="3" id="KW-0597">Phosphoprotein</keyword>
<dbReference type="InterPro" id="IPR010071">
    <property type="entry name" value="AA_adenyl_dom"/>
</dbReference>
<dbReference type="FunFam" id="2.30.38.10:FF:000001">
    <property type="entry name" value="Non-ribosomal peptide synthetase PvdI"/>
    <property type="match status" value="1"/>
</dbReference>
<dbReference type="PROSITE" id="PS50075">
    <property type="entry name" value="CARRIER"/>
    <property type="match status" value="1"/>
</dbReference>
<dbReference type="PANTHER" id="PTHR45527">
    <property type="entry name" value="NONRIBOSOMAL PEPTIDE SYNTHETASE"/>
    <property type="match status" value="1"/>
</dbReference>
<dbReference type="InterPro" id="IPR000873">
    <property type="entry name" value="AMP-dep_synth/lig_dom"/>
</dbReference>
<dbReference type="SUPFAM" id="SSF47336">
    <property type="entry name" value="ACP-like"/>
    <property type="match status" value="1"/>
</dbReference>
<organism evidence="5 6">
    <name type="scientific">Streptomyces benahoarensis</name>
    <dbReference type="NCBI Taxonomy" id="2595054"/>
    <lineage>
        <taxon>Bacteria</taxon>
        <taxon>Bacillati</taxon>
        <taxon>Actinomycetota</taxon>
        <taxon>Actinomycetes</taxon>
        <taxon>Kitasatosporales</taxon>
        <taxon>Streptomycetaceae</taxon>
        <taxon>Streptomyces</taxon>
    </lineage>
</organism>
<dbReference type="AlphaFoldDB" id="A0A553ZRP8"/>
<dbReference type="InterPro" id="IPR020845">
    <property type="entry name" value="AMP-binding_CS"/>
</dbReference>
<dbReference type="GO" id="GO:0017000">
    <property type="term" value="P:antibiotic biosynthetic process"/>
    <property type="evidence" value="ECO:0007669"/>
    <property type="project" value="UniProtKB-ARBA"/>
</dbReference>
<dbReference type="Proteomes" id="UP000320888">
    <property type="component" value="Unassembled WGS sequence"/>
</dbReference>
<dbReference type="InterPro" id="IPR036736">
    <property type="entry name" value="ACP-like_sf"/>
</dbReference>
<evidence type="ECO:0000256" key="2">
    <source>
        <dbReference type="ARBA" id="ARBA00022450"/>
    </source>
</evidence>
<dbReference type="NCBIfam" id="TIGR01733">
    <property type="entry name" value="AA-adenyl-dom"/>
    <property type="match status" value="1"/>
</dbReference>
<dbReference type="Gene3D" id="2.30.38.10">
    <property type="entry name" value="Luciferase, Domain 3"/>
    <property type="match status" value="1"/>
</dbReference>
<evidence type="ECO:0000256" key="3">
    <source>
        <dbReference type="ARBA" id="ARBA00022553"/>
    </source>
</evidence>
<dbReference type="EMBL" id="VKLS01000002">
    <property type="protein sequence ID" value="TSB44149.1"/>
    <property type="molecule type" value="Genomic_DNA"/>
</dbReference>
<proteinExistence type="predicted"/>
<name>A0A553ZRP8_9ACTN</name>
<dbReference type="PROSITE" id="PS00012">
    <property type="entry name" value="PHOSPHOPANTETHEINE"/>
    <property type="match status" value="1"/>
</dbReference>
<dbReference type="InterPro" id="IPR025110">
    <property type="entry name" value="AMP-bd_C"/>
</dbReference>
<dbReference type="GO" id="GO:0043041">
    <property type="term" value="P:amino acid activation for nonribosomal peptide biosynthetic process"/>
    <property type="evidence" value="ECO:0007669"/>
    <property type="project" value="TreeGrafter"/>
</dbReference>
<reference evidence="5 6" key="1">
    <citation type="submission" date="2019-07" db="EMBL/GenBank/DDBJ databases">
        <title>Draft genome for Streptomyces benahoarensis MZ03-48.</title>
        <authorList>
            <person name="Gonzalez-Pimentel J.L."/>
        </authorList>
    </citation>
    <scope>NUCLEOTIDE SEQUENCE [LARGE SCALE GENOMIC DNA]</scope>
    <source>
        <strain evidence="5 6">MZ03-48</strain>
    </source>
</reference>
<dbReference type="Pfam" id="PF00501">
    <property type="entry name" value="AMP-binding"/>
    <property type="match status" value="1"/>
</dbReference>
<dbReference type="PANTHER" id="PTHR45527:SF1">
    <property type="entry name" value="FATTY ACID SYNTHASE"/>
    <property type="match status" value="1"/>
</dbReference>
<dbReference type="Gene3D" id="3.40.50.980">
    <property type="match status" value="2"/>
</dbReference>
<dbReference type="FunFam" id="1.10.1200.10:FF:000005">
    <property type="entry name" value="Nonribosomal peptide synthetase 1"/>
    <property type="match status" value="1"/>
</dbReference>
<dbReference type="Pfam" id="PF13193">
    <property type="entry name" value="AMP-binding_C"/>
    <property type="match status" value="1"/>
</dbReference>
<dbReference type="Gene3D" id="3.30.300.30">
    <property type="match status" value="1"/>
</dbReference>